<keyword evidence="3" id="KW-1185">Reference proteome</keyword>
<dbReference type="EMBL" id="CAJJDM010000060">
    <property type="protein sequence ID" value="CAD8078023.1"/>
    <property type="molecule type" value="Genomic_DNA"/>
</dbReference>
<dbReference type="AlphaFoldDB" id="A0A8S1ML59"/>
<dbReference type="GO" id="GO:0046856">
    <property type="term" value="P:phosphatidylinositol dephosphorylation"/>
    <property type="evidence" value="ECO:0007669"/>
    <property type="project" value="InterPro"/>
</dbReference>
<proteinExistence type="predicted"/>
<reference evidence="2" key="1">
    <citation type="submission" date="2021-01" db="EMBL/GenBank/DDBJ databases">
        <authorList>
            <consortium name="Genoscope - CEA"/>
            <person name="William W."/>
        </authorList>
    </citation>
    <scope>NUCLEOTIDE SEQUENCE</scope>
</reference>
<dbReference type="InterPro" id="IPR000300">
    <property type="entry name" value="IPPc"/>
</dbReference>
<organism evidence="2 3">
    <name type="scientific">Paramecium primaurelia</name>
    <dbReference type="NCBI Taxonomy" id="5886"/>
    <lineage>
        <taxon>Eukaryota</taxon>
        <taxon>Sar</taxon>
        <taxon>Alveolata</taxon>
        <taxon>Ciliophora</taxon>
        <taxon>Intramacronucleata</taxon>
        <taxon>Oligohymenophorea</taxon>
        <taxon>Peniculida</taxon>
        <taxon>Parameciidae</taxon>
        <taxon>Paramecium</taxon>
    </lineage>
</organism>
<gene>
    <name evidence="2" type="ORF">PPRIM_AZ9-3.1.T0590126</name>
</gene>
<evidence type="ECO:0000313" key="2">
    <source>
        <dbReference type="EMBL" id="CAD8078023.1"/>
    </source>
</evidence>
<dbReference type="PANTHER" id="PTHR11200:SF297">
    <property type="entry name" value="INOSITOL POLYPHOSPHATE-RELATED PHOSPHATASE DOMAIN-CONTAINING PROTEIN"/>
    <property type="match status" value="1"/>
</dbReference>
<comment type="caution">
    <text evidence="2">The sequence shown here is derived from an EMBL/GenBank/DDBJ whole genome shotgun (WGS) entry which is preliminary data.</text>
</comment>
<name>A0A8S1ML59_PARPR</name>
<dbReference type="GO" id="GO:0004439">
    <property type="term" value="F:phosphatidylinositol-4,5-bisphosphate 5-phosphatase activity"/>
    <property type="evidence" value="ECO:0007669"/>
    <property type="project" value="TreeGrafter"/>
</dbReference>
<dbReference type="Proteomes" id="UP000688137">
    <property type="component" value="Unassembled WGS sequence"/>
</dbReference>
<dbReference type="Pfam" id="PF22669">
    <property type="entry name" value="Exo_endo_phos2"/>
    <property type="match status" value="1"/>
</dbReference>
<dbReference type="PANTHER" id="PTHR11200">
    <property type="entry name" value="INOSITOL 5-PHOSPHATASE"/>
    <property type="match status" value="1"/>
</dbReference>
<protein>
    <recommendedName>
        <fullName evidence="1">Inositol polyphosphate-related phosphatase domain-containing protein</fullName>
    </recommendedName>
</protein>
<evidence type="ECO:0000259" key="1">
    <source>
        <dbReference type="SMART" id="SM00128"/>
    </source>
</evidence>
<accession>A0A8S1ML59</accession>
<dbReference type="OMA" id="DMFIILQ"/>
<sequence length="369" mass="43358">MKTQSAYPLIEDPLPFPLFNENFFSEYSQDKKLIGNLNQEMLHLNHKCSYKWLNQPRNEWNFENDIRILVITWNMHGMIPNHSLKRLFNIDILYHDIIVIGTQECQRSIVTSIFCESKNEWEVKLQNELGKSYIKVQSASLNAMHIIVFAHKSLIPKIRNGKQYTFSQGFMGIVGNKGGIAVSVNIDDKIFLFINSHLESGQNSESKRQTQFSKLETHFQNQVFSNHNHVQYDYLIWTGDFNSRINENISPQTIKTHSDFFGWLGKDQMYLSRHNKLNYQSQFQEGMIFFPPTYKLLQNYNSWSLDQDFRIPGWCDRILYKENKKMTIQSTSQSFKDMTSKLKLQNYDANFDILGSDHRPVFAQFTVAI</sequence>
<dbReference type="SMART" id="SM00128">
    <property type="entry name" value="IPPc"/>
    <property type="match status" value="1"/>
</dbReference>
<feature type="domain" description="Inositol polyphosphate-related phosphatase" evidence="1">
    <location>
        <begin position="64"/>
        <end position="369"/>
    </location>
</feature>
<dbReference type="InterPro" id="IPR046985">
    <property type="entry name" value="IP5"/>
</dbReference>
<evidence type="ECO:0000313" key="3">
    <source>
        <dbReference type="Proteomes" id="UP000688137"/>
    </source>
</evidence>